<feature type="transmembrane region" description="Helical" evidence="2">
    <location>
        <begin position="32"/>
        <end position="54"/>
    </location>
</feature>
<feature type="transmembrane region" description="Helical" evidence="2">
    <location>
        <begin position="507"/>
        <end position="530"/>
    </location>
</feature>
<dbReference type="Gene3D" id="1.20.1250.20">
    <property type="entry name" value="MFS general substrate transporter like domains"/>
    <property type="match status" value="2"/>
</dbReference>
<dbReference type="PANTHER" id="PTHR11328">
    <property type="entry name" value="MAJOR FACILITATOR SUPERFAMILY DOMAIN-CONTAINING PROTEIN"/>
    <property type="match status" value="1"/>
</dbReference>
<dbReference type="GO" id="GO:0005886">
    <property type="term" value="C:plasma membrane"/>
    <property type="evidence" value="ECO:0007669"/>
    <property type="project" value="TreeGrafter"/>
</dbReference>
<dbReference type="Proteomes" id="UP000008983">
    <property type="component" value="Unassembled WGS sequence"/>
</dbReference>
<keyword evidence="2" id="KW-1133">Transmembrane helix</keyword>
<comment type="similarity">
    <text evidence="1">Belongs to the major facilitator superfamily.</text>
</comment>
<accession>G0QQK3</accession>
<feature type="transmembrane region" description="Helical" evidence="2">
    <location>
        <begin position="138"/>
        <end position="161"/>
    </location>
</feature>
<organism evidence="3 4">
    <name type="scientific">Ichthyophthirius multifiliis</name>
    <name type="common">White spot disease agent</name>
    <name type="synonym">Ich</name>
    <dbReference type="NCBI Taxonomy" id="5932"/>
    <lineage>
        <taxon>Eukaryota</taxon>
        <taxon>Sar</taxon>
        <taxon>Alveolata</taxon>
        <taxon>Ciliophora</taxon>
        <taxon>Intramacronucleata</taxon>
        <taxon>Oligohymenophorea</taxon>
        <taxon>Hymenostomatida</taxon>
        <taxon>Ophryoglenina</taxon>
        <taxon>Ichthyophthirius</taxon>
    </lineage>
</organism>
<feature type="transmembrane region" description="Helical" evidence="2">
    <location>
        <begin position="347"/>
        <end position="364"/>
    </location>
</feature>
<dbReference type="EMBL" id="GL983654">
    <property type="protein sequence ID" value="EGR32497.1"/>
    <property type="molecule type" value="Genomic_DNA"/>
</dbReference>
<feature type="transmembrane region" description="Helical" evidence="2">
    <location>
        <begin position="434"/>
        <end position="452"/>
    </location>
</feature>
<feature type="transmembrane region" description="Helical" evidence="2">
    <location>
        <begin position="66"/>
        <end position="87"/>
    </location>
</feature>
<dbReference type="SUPFAM" id="SSF103473">
    <property type="entry name" value="MFS general substrate transporter"/>
    <property type="match status" value="1"/>
</dbReference>
<feature type="transmembrane region" description="Helical" evidence="2">
    <location>
        <begin position="181"/>
        <end position="198"/>
    </location>
</feature>
<gene>
    <name evidence="3" type="ORF">IMG5_080770</name>
</gene>
<dbReference type="STRING" id="857967.G0QQK3"/>
<evidence type="ECO:0000313" key="4">
    <source>
        <dbReference type="Proteomes" id="UP000008983"/>
    </source>
</evidence>
<dbReference type="OMA" id="GLYTAWM"/>
<feature type="transmembrane region" description="Helical" evidence="2">
    <location>
        <begin position="473"/>
        <end position="495"/>
    </location>
</feature>
<feature type="transmembrane region" description="Helical" evidence="2">
    <location>
        <begin position="410"/>
        <end position="428"/>
    </location>
</feature>
<name>G0QQK3_ICHMU</name>
<reference evidence="3 4" key="1">
    <citation type="submission" date="2011-07" db="EMBL/GenBank/DDBJ databases">
        <authorList>
            <person name="Coyne R."/>
            <person name="Brami D."/>
            <person name="Johnson J."/>
            <person name="Hostetler J."/>
            <person name="Hannick L."/>
            <person name="Clark T."/>
            <person name="Cassidy-Hanley D."/>
            <person name="Inman J."/>
        </authorList>
    </citation>
    <scope>NUCLEOTIDE SEQUENCE [LARGE SCALE GENOMIC DNA]</scope>
    <source>
        <strain evidence="3 4">G5</strain>
    </source>
</reference>
<dbReference type="eggNOG" id="KOG4830">
    <property type="taxonomic scope" value="Eukaryota"/>
</dbReference>
<feature type="transmembrane region" description="Helical" evidence="2">
    <location>
        <begin position="210"/>
        <end position="230"/>
    </location>
</feature>
<dbReference type="InterPro" id="IPR036259">
    <property type="entry name" value="MFS_trans_sf"/>
</dbReference>
<dbReference type="OrthoDB" id="1730117at2759"/>
<dbReference type="RefSeq" id="XP_004036483.1">
    <property type="nucleotide sequence ID" value="XM_004036435.1"/>
</dbReference>
<keyword evidence="2" id="KW-0812">Transmembrane</keyword>
<proteinExistence type="inferred from homology"/>
<evidence type="ECO:0000313" key="3">
    <source>
        <dbReference type="EMBL" id="EGR32497.1"/>
    </source>
</evidence>
<evidence type="ECO:0000256" key="2">
    <source>
        <dbReference type="SAM" id="Phobius"/>
    </source>
</evidence>
<feature type="transmembrane region" description="Helical" evidence="2">
    <location>
        <begin position="99"/>
        <end position="118"/>
    </location>
</feature>
<keyword evidence="4" id="KW-1185">Reference proteome</keyword>
<dbReference type="InterPro" id="IPR039672">
    <property type="entry name" value="MFS_2"/>
</dbReference>
<evidence type="ECO:0000256" key="1">
    <source>
        <dbReference type="ARBA" id="ARBA00008335"/>
    </source>
</evidence>
<dbReference type="AlphaFoldDB" id="G0QQK3"/>
<dbReference type="PANTHER" id="PTHR11328:SF28">
    <property type="entry name" value="MAJOR FACILITATOR SUPERFAMILY DOMAIN-CONTAINING PROTEIN 12"/>
    <property type="match status" value="1"/>
</dbReference>
<keyword evidence="2" id="KW-0472">Membrane</keyword>
<dbReference type="InParanoid" id="G0QQK3"/>
<feature type="transmembrane region" description="Helical" evidence="2">
    <location>
        <begin position="376"/>
        <end position="398"/>
    </location>
</feature>
<dbReference type="GO" id="GO:0015293">
    <property type="term" value="F:symporter activity"/>
    <property type="evidence" value="ECO:0007669"/>
    <property type="project" value="InterPro"/>
</dbReference>
<sequence>MEQQREQTQNDILIEKDIVKSYKYDSLKQHQIWAYATGHFFNDLCAACWFNYLILYLTQVLEFKEASYSILSGQLFDAIATPLVGYFSDKTNTFMGKRTPWYLFGFILVIISFIPIWANSIFIKIFPPLNDNYSFQLFFYTFFPSIFNVGWAAVQISHMSLVPSLTCSRYRRDILNTRRNTFTFVANLVVLLLALIFSKTINDGKQQFQALGFTCAGIGILTSLFFLFYCREVQLTKECTNYARNLKEILKEREVKNNLELNKESQNKDDSSFQRKQEKGDQCVLDKNGGIADDLMLSEDEELNQNKEILKKTKRAESLSENIIDWKQWFKQVQFYQYGIAYMGTRLFCNVISTMLNFYLIYVIKVIKNDNKSFNLPFQLVLISLLLYNSSVFASFFLNFLYQKIGRKQTFTLGVVLMGVSEVALAFMKADDGFSNYFIYVIAAISGFSQAIQLNTAINLISEVIGLRGAGGAFVFGSYSFLDKISTGIVLFIITESSLFKDGNESFIRWVTVIVPIASSILSWILIMVGKAKDYDDKNKNKNKNQKIARFSLADEFAS</sequence>
<protein>
    <submittedName>
        <fullName evidence="3">Major facilitator superfamily protein, putative</fullName>
    </submittedName>
</protein>
<dbReference type="GO" id="GO:0008643">
    <property type="term" value="P:carbohydrate transport"/>
    <property type="evidence" value="ECO:0007669"/>
    <property type="project" value="InterPro"/>
</dbReference>
<dbReference type="GeneID" id="14908664"/>
<dbReference type="Pfam" id="PF13347">
    <property type="entry name" value="MFS_2"/>
    <property type="match status" value="1"/>
</dbReference>